<organism evidence="9 10">
    <name type="scientific">Heligmosomoides polygyrus</name>
    <name type="common">Parasitic roundworm</name>
    <dbReference type="NCBI Taxonomy" id="6339"/>
    <lineage>
        <taxon>Eukaryota</taxon>
        <taxon>Metazoa</taxon>
        <taxon>Ecdysozoa</taxon>
        <taxon>Nematoda</taxon>
        <taxon>Chromadorea</taxon>
        <taxon>Rhabditida</taxon>
        <taxon>Rhabditina</taxon>
        <taxon>Rhabditomorpha</taxon>
        <taxon>Strongyloidea</taxon>
        <taxon>Heligmosomidae</taxon>
        <taxon>Heligmosomoides</taxon>
    </lineage>
</organism>
<dbReference type="AlphaFoldDB" id="A0A183F2T7"/>
<gene>
    <name evidence="8" type="ORF">HPBE_LOCUS469</name>
</gene>
<dbReference type="GO" id="GO:0000175">
    <property type="term" value="F:3'-5'-RNA exonuclease activity"/>
    <property type="evidence" value="ECO:0007669"/>
    <property type="project" value="UniProtKB-UniRule"/>
</dbReference>
<dbReference type="PANTHER" id="PTHR23355">
    <property type="entry name" value="RIBONUCLEASE"/>
    <property type="match status" value="1"/>
</dbReference>
<accession>A0A3P7TD85</accession>
<keyword evidence="3 5" id="KW-0460">Magnesium</keyword>
<dbReference type="GO" id="GO:0010587">
    <property type="term" value="P:miRNA catabolic process"/>
    <property type="evidence" value="ECO:0007669"/>
    <property type="project" value="TreeGrafter"/>
</dbReference>
<dbReference type="PROSITE" id="PS01175">
    <property type="entry name" value="RIBONUCLEASE_II"/>
    <property type="match status" value="1"/>
</dbReference>
<name>A0A183F2T7_HELPZ</name>
<comment type="function">
    <text evidence="5">3'-5'-exoribonuclease that specifically recognizes RNAs polyuridylated at their 3' end and mediates their degradation. Component of an exosome-independent RNA degradation pathway that mediates degradation of cytoplasmic mRNAs that have been deadenylated and subsequently uridylated at their 3'.</text>
</comment>
<dbReference type="Pfam" id="PF00773">
    <property type="entry name" value="RNB"/>
    <property type="match status" value="1"/>
</dbReference>
<protein>
    <recommendedName>
        <fullName evidence="5">DIS3-like exonuclease 2</fullName>
        <ecNumber evidence="5">3.1.13.-</ecNumber>
    </recommendedName>
</protein>
<feature type="domain" description="RNB" evidence="7">
    <location>
        <begin position="501"/>
        <end position="876"/>
    </location>
</feature>
<dbReference type="OrthoDB" id="372421at2759"/>
<dbReference type="InterPro" id="IPR001900">
    <property type="entry name" value="RNase_II/R"/>
</dbReference>
<feature type="binding site" evidence="5">
    <location>
        <position position="522"/>
    </location>
    <ligand>
        <name>Mg(2+)</name>
        <dbReference type="ChEBI" id="CHEBI:18420"/>
    </ligand>
</feature>
<dbReference type="Gene3D" id="2.40.50.140">
    <property type="entry name" value="Nucleic acid-binding proteins"/>
    <property type="match status" value="1"/>
</dbReference>
<feature type="compositionally biased region" description="Basic residues" evidence="6">
    <location>
        <begin position="20"/>
        <end position="32"/>
    </location>
</feature>
<keyword evidence="5" id="KW-0378">Hydrolase</keyword>
<comment type="subcellular location">
    <subcellularLocation>
        <location evidence="5">Cytoplasm</location>
    </subcellularLocation>
    <subcellularLocation>
        <location evidence="5">Cytoplasm</location>
        <location evidence="5">P-body</location>
    </subcellularLocation>
</comment>
<dbReference type="HAMAP" id="MF_03045">
    <property type="entry name" value="DIS3L2"/>
    <property type="match status" value="1"/>
</dbReference>
<evidence type="ECO:0000256" key="5">
    <source>
        <dbReference type="HAMAP-Rule" id="MF_03045"/>
    </source>
</evidence>
<evidence type="ECO:0000313" key="10">
    <source>
        <dbReference type="WBParaSite" id="HPBE_0000046801-mRNA-1"/>
    </source>
</evidence>
<feature type="compositionally biased region" description="Basic and acidic residues" evidence="6">
    <location>
        <begin position="71"/>
        <end position="88"/>
    </location>
</feature>
<feature type="compositionally biased region" description="Polar residues" evidence="6">
    <location>
        <begin position="107"/>
        <end position="138"/>
    </location>
</feature>
<evidence type="ECO:0000256" key="6">
    <source>
        <dbReference type="SAM" id="MobiDB-lite"/>
    </source>
</evidence>
<comment type="cofactor">
    <cofactor evidence="5">
        <name>Mg(2+)</name>
        <dbReference type="ChEBI" id="CHEBI:18420"/>
    </cofactor>
    <cofactor evidence="5">
        <name>Mn(2+)</name>
        <dbReference type="ChEBI" id="CHEBI:29035"/>
    </cofactor>
</comment>
<evidence type="ECO:0000256" key="2">
    <source>
        <dbReference type="ARBA" id="ARBA00022723"/>
    </source>
</evidence>
<keyword evidence="5" id="KW-0269">Exonuclease</keyword>
<proteinExistence type="inferred from homology"/>
<keyword evidence="9" id="KW-1185">Reference proteome</keyword>
<feature type="region of interest" description="Disordered" evidence="6">
    <location>
        <begin position="1"/>
        <end position="141"/>
    </location>
</feature>
<dbReference type="Gene3D" id="2.40.50.700">
    <property type="match status" value="1"/>
</dbReference>
<dbReference type="InterPro" id="IPR028591">
    <property type="entry name" value="DIS3L2"/>
</dbReference>
<feature type="site" description="Important for catalytic activity" evidence="5">
    <location>
        <position position="521"/>
    </location>
</feature>
<dbReference type="InterPro" id="IPR041505">
    <property type="entry name" value="Dis3_CSD2"/>
</dbReference>
<dbReference type="PANTHER" id="PTHR23355:SF9">
    <property type="entry name" value="DIS3-LIKE EXONUCLEASE 2"/>
    <property type="match status" value="1"/>
</dbReference>
<keyword evidence="1 5" id="KW-0963">Cytoplasm</keyword>
<evidence type="ECO:0000313" key="9">
    <source>
        <dbReference type="Proteomes" id="UP000050761"/>
    </source>
</evidence>
<keyword evidence="5" id="KW-0464">Manganese</keyword>
<reference evidence="10" key="2">
    <citation type="submission" date="2019-09" db="UniProtKB">
        <authorList>
            <consortium name="WormBaseParasite"/>
        </authorList>
    </citation>
    <scope>IDENTIFICATION</scope>
</reference>
<dbReference type="GO" id="GO:0003723">
    <property type="term" value="F:RNA binding"/>
    <property type="evidence" value="ECO:0007669"/>
    <property type="project" value="UniProtKB-KW"/>
</dbReference>
<evidence type="ECO:0000256" key="4">
    <source>
        <dbReference type="ARBA" id="ARBA00022884"/>
    </source>
</evidence>
<comment type="similarity">
    <text evidence="5">Belongs to the RNR ribonuclease family. DIS3L2 subfamily.</text>
</comment>
<dbReference type="EMBL" id="UZAH01000326">
    <property type="protein sequence ID" value="VDO18851.1"/>
    <property type="molecule type" value="Genomic_DNA"/>
</dbReference>
<keyword evidence="4 5" id="KW-0694">RNA-binding</keyword>
<dbReference type="WBParaSite" id="HPBE_0000046801-mRNA-1">
    <property type="protein sequence ID" value="HPBE_0000046801-mRNA-1"/>
    <property type="gene ID" value="HPBE_0000046801"/>
</dbReference>
<evidence type="ECO:0000256" key="3">
    <source>
        <dbReference type="ARBA" id="ARBA00022842"/>
    </source>
</evidence>
<dbReference type="GO" id="GO:1990074">
    <property type="term" value="P:polyuridylation-dependent mRNA catabolic process"/>
    <property type="evidence" value="ECO:0007669"/>
    <property type="project" value="UniProtKB-UniRule"/>
</dbReference>
<dbReference type="Pfam" id="PF17849">
    <property type="entry name" value="OB_Dis3"/>
    <property type="match status" value="1"/>
</dbReference>
<evidence type="ECO:0000313" key="8">
    <source>
        <dbReference type="EMBL" id="VDO18851.1"/>
    </source>
</evidence>
<dbReference type="InterPro" id="IPR041093">
    <property type="entry name" value="Dis3l2-like_C"/>
</dbReference>
<accession>A0A183F2T7</accession>
<dbReference type="InterPro" id="IPR022966">
    <property type="entry name" value="RNase_II/R_CS"/>
</dbReference>
<dbReference type="EC" id="3.1.13.-" evidence="5"/>
<dbReference type="InterPro" id="IPR050180">
    <property type="entry name" value="RNR_Ribonuclease"/>
</dbReference>
<dbReference type="SMART" id="SM00955">
    <property type="entry name" value="RNB"/>
    <property type="match status" value="1"/>
</dbReference>
<evidence type="ECO:0000259" key="7">
    <source>
        <dbReference type="SMART" id="SM00955"/>
    </source>
</evidence>
<dbReference type="InterPro" id="IPR012340">
    <property type="entry name" value="NA-bd_OB-fold"/>
</dbReference>
<dbReference type="Proteomes" id="UP000050761">
    <property type="component" value="Unassembled WGS sequence"/>
</dbReference>
<dbReference type="GO" id="GO:0000932">
    <property type="term" value="C:P-body"/>
    <property type="evidence" value="ECO:0007669"/>
    <property type="project" value="UniProtKB-SubCell"/>
</dbReference>
<evidence type="ECO:0000256" key="1">
    <source>
        <dbReference type="ARBA" id="ARBA00022490"/>
    </source>
</evidence>
<dbReference type="SUPFAM" id="SSF50249">
    <property type="entry name" value="Nucleic acid-binding proteins"/>
    <property type="match status" value="3"/>
</dbReference>
<reference evidence="8 9" key="1">
    <citation type="submission" date="2018-11" db="EMBL/GenBank/DDBJ databases">
        <authorList>
            <consortium name="Pathogen Informatics"/>
        </authorList>
    </citation>
    <scope>NUCLEOTIDE SEQUENCE [LARGE SCALE GENOMIC DNA]</scope>
</reference>
<keyword evidence="5" id="KW-0540">Nuclease</keyword>
<dbReference type="GO" id="GO:0046872">
    <property type="term" value="F:metal ion binding"/>
    <property type="evidence" value="ECO:0007669"/>
    <property type="project" value="UniProtKB-KW"/>
</dbReference>
<feature type="compositionally biased region" description="Low complexity" evidence="6">
    <location>
        <begin position="89"/>
        <end position="104"/>
    </location>
</feature>
<keyword evidence="2 5" id="KW-0479">Metal-binding</keyword>
<dbReference type="GO" id="GO:0000956">
    <property type="term" value="P:nuclear-transcribed mRNA catabolic process"/>
    <property type="evidence" value="ECO:0007669"/>
    <property type="project" value="UniProtKB-UniRule"/>
</dbReference>
<sequence length="1038" mass="116864">MAALDVDMVNTEDSRPNTSKNRRRGPYRRSRKLKGENTQAEEENKGDSPAGKLPKYESPKGTVFLKQKGFCSDRRGPDNSRRSPKKPDANASEASATTNSSIATKPASANRQQNVSPMKRSQIQQQEGSGSTPRTGNGTFFKPHISEEEVQKGLESGVLLKGQFRINQRNYEEAFINNPEGTEFPDIAILGMQDRNRALHGDVVAVSVKPRFSWVVNEDAYMSWKKEFGNSRKTQLPSVLGATSAAADPAFSGGDATKVMVSHEDVELREDARTIKKQVAEVLESIIATIDFELRRELGNEPEGDVSLMDGVERISIKQSKKKPYRLLSDLPLEEWALPDDCLQKTGEVVRVLEEKNTRLAMGKLEASFGTQKKWAKFSPTDSRMPRLMIDSSQLPKDFYDRPQVKIYYRCIFSQAGPHSFQDFASFLFLAKLVEWPQNSVMARGSLEKQLGPAGDIAAETEGLLATNGVDTREFSEEVIACLPTVPEGGWRIDEDEIAKRRDLRDEIIFTIDPKTARDLDDALSISPCEDVDGNGTPGWEVGVHIADVSYFVFENTELDQWAAQRATSVYLVHEVVPMLPRLLCEELCSLNGGVDRLTFSVVWKMDEKANIFDEWFGRSVIRSRVKLTYEHAQDFIENPEKDFEDTEMPEISDGTTVTQIKEKVLQLHGIARLLRQKRADSGSLQLDQPKMKFALDDENKAPIGVSIFQAKDSNRLVEEFMLLANMAVARKIERHYRKTALLRCHPPPKTKVLRDALKQCNTIGFPIDGTSSQQLSSALAPFRNDSQLLRSINQVIGLNCANYLQHYYNYLFKVLSMVLMKAMELARYFCTGSVKSQTQYHHYALNVPFYTHFTSPIRRYPDIIVHRLLAACLGYCEPSERTTEELEKIAQHCNDKKLIAKKVSESSAETFFGLLVQRIGPIEAKGVVVNVLDAAFDVMLFKYGVIKRVYVKCLEMRQMPQFDENTSRLTLYWSTDNGPVEQQIQMCTIVDVVLSGLPEPTKYQAVIKPKPTKDSPTLVQLWRELDSASAAVIGLDL</sequence>
<dbReference type="Gene3D" id="2.40.50.690">
    <property type="match status" value="1"/>
</dbReference>
<dbReference type="Pfam" id="PF17877">
    <property type="entry name" value="Dis3l2_C_term"/>
    <property type="match status" value="1"/>
</dbReference>
<feature type="binding site" evidence="5">
    <location>
        <position position="513"/>
    </location>
    <ligand>
        <name>Mg(2+)</name>
        <dbReference type="ChEBI" id="CHEBI:18420"/>
    </ligand>
</feature>